<keyword evidence="8" id="KW-0648">Protein biosynthesis</keyword>
<feature type="domain" description="tRNA synthetases class I catalytic" evidence="11">
    <location>
        <begin position="34"/>
        <end position="476"/>
    </location>
</feature>
<evidence type="ECO:0000256" key="7">
    <source>
        <dbReference type="ARBA" id="ARBA00022840"/>
    </source>
</evidence>
<evidence type="ECO:0000256" key="1">
    <source>
        <dbReference type="ARBA" id="ARBA00001947"/>
    </source>
</evidence>
<proteinExistence type="inferred from homology"/>
<dbReference type="NCBIfam" id="TIGR00435">
    <property type="entry name" value="cysS"/>
    <property type="match status" value="1"/>
</dbReference>
<dbReference type="Gene3D" id="3.40.50.620">
    <property type="entry name" value="HUPs"/>
    <property type="match status" value="2"/>
</dbReference>
<comment type="cofactor">
    <cofactor evidence="1">
        <name>Zn(2+)</name>
        <dbReference type="ChEBI" id="CHEBI:29105"/>
    </cofactor>
</comment>
<dbReference type="GO" id="GO:0004812">
    <property type="term" value="F:aminoacyl-tRNA ligase activity"/>
    <property type="evidence" value="ECO:0007669"/>
    <property type="project" value="UniProtKB-KW"/>
</dbReference>
<dbReference type="PANTHER" id="PTHR10890">
    <property type="entry name" value="CYSTEINYL-TRNA SYNTHETASE"/>
    <property type="match status" value="1"/>
</dbReference>
<organism evidence="12 13">
    <name type="scientific">Macrophomina phaseolina</name>
    <dbReference type="NCBI Taxonomy" id="35725"/>
    <lineage>
        <taxon>Eukaryota</taxon>
        <taxon>Fungi</taxon>
        <taxon>Dikarya</taxon>
        <taxon>Ascomycota</taxon>
        <taxon>Pezizomycotina</taxon>
        <taxon>Dothideomycetes</taxon>
        <taxon>Dothideomycetes incertae sedis</taxon>
        <taxon>Botryosphaeriales</taxon>
        <taxon>Botryosphaeriaceae</taxon>
        <taxon>Macrophomina</taxon>
    </lineage>
</organism>
<protein>
    <recommendedName>
        <fullName evidence="2">cysteine--tRNA ligase</fullName>
        <ecNumber evidence="2">6.1.1.16</ecNumber>
    </recommendedName>
    <alternativeName>
        <fullName evidence="10">Cysteinyl-tRNA synthetase</fullName>
    </alternativeName>
</protein>
<keyword evidence="5" id="KW-0547">Nucleotide-binding</keyword>
<dbReference type="Pfam" id="PF01406">
    <property type="entry name" value="tRNA-synt_1e"/>
    <property type="match status" value="1"/>
</dbReference>
<keyword evidence="9 12" id="KW-0030">Aminoacyl-tRNA synthetase</keyword>
<evidence type="ECO:0000313" key="13">
    <source>
        <dbReference type="Proteomes" id="UP000774617"/>
    </source>
</evidence>
<reference evidence="12 13" key="1">
    <citation type="journal article" date="2021" name="Nat. Commun.">
        <title>Genetic determinants of endophytism in the Arabidopsis root mycobiome.</title>
        <authorList>
            <person name="Mesny F."/>
            <person name="Miyauchi S."/>
            <person name="Thiergart T."/>
            <person name="Pickel B."/>
            <person name="Atanasova L."/>
            <person name="Karlsson M."/>
            <person name="Huettel B."/>
            <person name="Barry K.W."/>
            <person name="Haridas S."/>
            <person name="Chen C."/>
            <person name="Bauer D."/>
            <person name="Andreopoulos W."/>
            <person name="Pangilinan J."/>
            <person name="LaButti K."/>
            <person name="Riley R."/>
            <person name="Lipzen A."/>
            <person name="Clum A."/>
            <person name="Drula E."/>
            <person name="Henrissat B."/>
            <person name="Kohler A."/>
            <person name="Grigoriev I.V."/>
            <person name="Martin F.M."/>
            <person name="Hacquard S."/>
        </authorList>
    </citation>
    <scope>NUCLEOTIDE SEQUENCE [LARGE SCALE GENOMIC DNA]</scope>
    <source>
        <strain evidence="12 13">MPI-SDFR-AT-0080</strain>
    </source>
</reference>
<keyword evidence="4" id="KW-0479">Metal-binding</keyword>
<dbReference type="SUPFAM" id="SSF47323">
    <property type="entry name" value="Anticodon-binding domain of a subclass of class I aminoacyl-tRNA synthetases"/>
    <property type="match status" value="1"/>
</dbReference>
<comment type="caution">
    <text evidence="12">The sequence shown here is derived from an EMBL/GenBank/DDBJ whole genome shotgun (WGS) entry which is preliminary data.</text>
</comment>
<keyword evidence="3" id="KW-0436">Ligase</keyword>
<evidence type="ECO:0000256" key="10">
    <source>
        <dbReference type="ARBA" id="ARBA00031499"/>
    </source>
</evidence>
<dbReference type="PRINTS" id="PR00983">
    <property type="entry name" value="TRNASYNTHCYS"/>
</dbReference>
<keyword evidence="7" id="KW-0067">ATP-binding</keyword>
<dbReference type="Proteomes" id="UP000774617">
    <property type="component" value="Unassembled WGS sequence"/>
</dbReference>
<dbReference type="EC" id="6.1.1.16" evidence="2"/>
<dbReference type="InterPro" id="IPR032678">
    <property type="entry name" value="tRNA-synt_1_cat_dom"/>
</dbReference>
<dbReference type="PANTHER" id="PTHR10890:SF3">
    <property type="entry name" value="CYSTEINE--TRNA LIGASE, CYTOPLASMIC"/>
    <property type="match status" value="1"/>
</dbReference>
<dbReference type="InterPro" id="IPR015803">
    <property type="entry name" value="Cys-tRNA-ligase"/>
</dbReference>
<evidence type="ECO:0000256" key="8">
    <source>
        <dbReference type="ARBA" id="ARBA00022917"/>
    </source>
</evidence>
<dbReference type="InterPro" id="IPR014729">
    <property type="entry name" value="Rossmann-like_a/b/a_fold"/>
</dbReference>
<evidence type="ECO:0000256" key="9">
    <source>
        <dbReference type="ARBA" id="ARBA00023146"/>
    </source>
</evidence>
<evidence type="ECO:0000259" key="11">
    <source>
        <dbReference type="Pfam" id="PF01406"/>
    </source>
</evidence>
<evidence type="ECO:0000256" key="3">
    <source>
        <dbReference type="ARBA" id="ARBA00022598"/>
    </source>
</evidence>
<evidence type="ECO:0000256" key="5">
    <source>
        <dbReference type="ARBA" id="ARBA00022741"/>
    </source>
</evidence>
<keyword evidence="6" id="KW-0862">Zinc</keyword>
<accession>A0ABQ8FVD9</accession>
<evidence type="ECO:0000256" key="6">
    <source>
        <dbReference type="ARBA" id="ARBA00022833"/>
    </source>
</evidence>
<gene>
    <name evidence="12" type="ORF">B0J12DRAFT_682698</name>
</gene>
<dbReference type="InterPro" id="IPR009080">
    <property type="entry name" value="tRNAsynth_Ia_anticodon-bd"/>
</dbReference>
<dbReference type="InterPro" id="IPR024909">
    <property type="entry name" value="Cys-tRNA/MSH_ligase"/>
</dbReference>
<sequence length="805" mass="90189">MASCTQRPWQAPPARPELPTLHVYNSLTRSKVPFVPIQGNKVSWYACGPTLYDDVHLGHARNYVSTDIIRRIMRDYFKFDMRFVMNFTDIDDKIILRGRQQHLLAQFTAKHPELDEVTVSTVTKAFEAYLKKNLPFLPEDLKPTEYAEQSNIAYGHVLEGKAVEADGPPGDKEAKIKMHLKTASAAAEALLLADTKIISVADFYTKTEDVLLPFLDSLYGSAIDANDHSIFARHTKKFEDRFMEDVRALNCLDPDVVTRVTEYSKRIVDFVEKVVKNGYGYVTSDGSVYFDIQAFERGGNPYARLEPWNRNDRGLQADGEGPLAKKSTEKRSDADFVLWKSSKPGEPAWPSPWGQGRPGWHIECSAMASDVLGQKMDIHSGGIDLAFPHHDNELALSEAYWLECRHDSPTHQWVNYFLHIGHLSIAGSKMSKSLKNFITIREALGRGDWTPRGLRIVFLLGGWKEPVEITEGLVKEGAAWEGKVENFFFKVKDLVRHPSPTNDASAEEDSALEAAFSAAQKDFDKALCDSFDTPTAMHVISCLITDYNSAATRATLSDEAVLTVGRWVTKIITLFGLDGEADLNDANRIGWSGIDIPAPAQPFVYPVSALCDAVRDAAKSGSLKTEAIKQLASKEAAAKERPAEAVPYAEVYTRFQQDVKGLAEKQAPAKEFLALCDKLRDVHLWDLGIYLEDRDAQALPALVRPLSADLIAARQQREAQAAAKQAAKEKWEREETEHKAALAEKAKLSRLEMFRTVEYSAWNDEGLPIRDAKGEELPKSRVKKLRKGVERQKKLHEGWLAEKKE</sequence>
<evidence type="ECO:0000313" key="12">
    <source>
        <dbReference type="EMBL" id="KAH7029944.1"/>
    </source>
</evidence>
<dbReference type="SUPFAM" id="SSF52374">
    <property type="entry name" value="Nucleotidylyl transferase"/>
    <property type="match status" value="1"/>
</dbReference>
<keyword evidence="13" id="KW-1185">Reference proteome</keyword>
<name>A0ABQ8FVD9_9PEZI</name>
<dbReference type="EMBL" id="JAGTJR010000047">
    <property type="protein sequence ID" value="KAH7029944.1"/>
    <property type="molecule type" value="Genomic_DNA"/>
</dbReference>
<dbReference type="CDD" id="cd00672">
    <property type="entry name" value="CysRS_core"/>
    <property type="match status" value="1"/>
</dbReference>
<evidence type="ECO:0000256" key="2">
    <source>
        <dbReference type="ARBA" id="ARBA00012832"/>
    </source>
</evidence>
<dbReference type="HAMAP" id="MF_00041">
    <property type="entry name" value="Cys_tRNA_synth"/>
    <property type="match status" value="1"/>
</dbReference>
<evidence type="ECO:0000256" key="4">
    <source>
        <dbReference type="ARBA" id="ARBA00022723"/>
    </source>
</evidence>